<organism evidence="1 2">
    <name type="scientific">Bacteroides reticulotermitis</name>
    <dbReference type="NCBI Taxonomy" id="1133319"/>
    <lineage>
        <taxon>Bacteria</taxon>
        <taxon>Pseudomonadati</taxon>
        <taxon>Bacteroidota</taxon>
        <taxon>Bacteroidia</taxon>
        <taxon>Bacteroidales</taxon>
        <taxon>Bacteroidaceae</taxon>
        <taxon>Bacteroides</taxon>
    </lineage>
</organism>
<sequence>MSIIYLFIEKIEDKISYFDFNIYICRKHFILKCIVEKWLSTTGLPHIIS</sequence>
<name>A0A840D3D6_9BACE</name>
<dbReference type="AlphaFoldDB" id="A0A840D3D6"/>
<gene>
    <name evidence="1" type="ORF">GGR06_000737</name>
</gene>
<comment type="caution">
    <text evidence="1">The sequence shown here is derived from an EMBL/GenBank/DDBJ whole genome shotgun (WGS) entry which is preliminary data.</text>
</comment>
<proteinExistence type="predicted"/>
<keyword evidence="2" id="KW-1185">Reference proteome</keyword>
<reference evidence="1" key="1">
    <citation type="submission" date="2020-08" db="EMBL/GenBank/DDBJ databases">
        <title>Genomic Encyclopedia of Type Strains, Phase IV (KMG-IV): sequencing the most valuable type-strain genomes for metagenomic binning, comparative biology and taxonomic classification.</title>
        <authorList>
            <person name="Goeker M."/>
        </authorList>
    </citation>
    <scope>NUCLEOTIDE SEQUENCE [LARGE SCALE GENOMIC DNA]</scope>
    <source>
        <strain evidence="1">DSM 105720</strain>
    </source>
</reference>
<evidence type="ECO:0000313" key="1">
    <source>
        <dbReference type="EMBL" id="MBB4042972.1"/>
    </source>
</evidence>
<accession>A0A840D3D6</accession>
<dbReference type="Proteomes" id="UP000560658">
    <property type="component" value="Unassembled WGS sequence"/>
</dbReference>
<protein>
    <submittedName>
        <fullName evidence="1">Uncharacterized protein</fullName>
    </submittedName>
</protein>
<evidence type="ECO:0000313" key="2">
    <source>
        <dbReference type="Proteomes" id="UP000560658"/>
    </source>
</evidence>
<dbReference type="EMBL" id="JACIER010000002">
    <property type="protein sequence ID" value="MBB4042972.1"/>
    <property type="molecule type" value="Genomic_DNA"/>
</dbReference>